<gene>
    <name evidence="1" type="ORF">FHX53_000455</name>
</gene>
<keyword evidence="2" id="KW-1185">Reference proteome</keyword>
<sequence>MSRSSWPSRHERRRGASLEVLRAEAHDELQTVVMERLRDGEDPWDFMEELPTVDELVVWMLRAELIREDDERRPSAARDYRMLRQIALDHPPLTSTVWTMLGRLEAEAG</sequence>
<protein>
    <recommendedName>
        <fullName evidence="3">Tryptophan synthase subunit alpha</fullName>
    </recommendedName>
</protein>
<comment type="caution">
    <text evidence="1">The sequence shown here is derived from an EMBL/GenBank/DDBJ whole genome shotgun (WGS) entry which is preliminary data.</text>
</comment>
<proteinExistence type="predicted"/>
<evidence type="ECO:0008006" key="3">
    <source>
        <dbReference type="Google" id="ProtNLM"/>
    </source>
</evidence>
<accession>A0A839E3F2</accession>
<evidence type="ECO:0000313" key="1">
    <source>
        <dbReference type="EMBL" id="MBA8846891.1"/>
    </source>
</evidence>
<organism evidence="1 2">
    <name type="scientific">Microcella alkalica</name>
    <dbReference type="NCBI Taxonomy" id="355930"/>
    <lineage>
        <taxon>Bacteria</taxon>
        <taxon>Bacillati</taxon>
        <taxon>Actinomycetota</taxon>
        <taxon>Actinomycetes</taxon>
        <taxon>Micrococcales</taxon>
        <taxon>Microbacteriaceae</taxon>
        <taxon>Microcella</taxon>
    </lineage>
</organism>
<name>A0A839E3F2_9MICO</name>
<dbReference type="RefSeq" id="WP_182489731.1">
    <property type="nucleotide sequence ID" value="NZ_BAAAOV010000017.1"/>
</dbReference>
<dbReference type="Proteomes" id="UP000585905">
    <property type="component" value="Unassembled WGS sequence"/>
</dbReference>
<evidence type="ECO:0000313" key="2">
    <source>
        <dbReference type="Proteomes" id="UP000585905"/>
    </source>
</evidence>
<dbReference type="AlphaFoldDB" id="A0A839E3F2"/>
<dbReference type="EMBL" id="JACGWX010000001">
    <property type="protein sequence ID" value="MBA8846891.1"/>
    <property type="molecule type" value="Genomic_DNA"/>
</dbReference>
<reference evidence="1 2" key="1">
    <citation type="submission" date="2020-07" db="EMBL/GenBank/DDBJ databases">
        <title>Sequencing the genomes of 1000 actinobacteria strains.</title>
        <authorList>
            <person name="Klenk H.-P."/>
        </authorList>
    </citation>
    <scope>NUCLEOTIDE SEQUENCE [LARGE SCALE GENOMIC DNA]</scope>
    <source>
        <strain evidence="1 2">DSM 19663</strain>
    </source>
</reference>